<keyword evidence="2" id="KW-1185">Reference proteome</keyword>
<sequence>LSMAREKSVILSRDLSDSCCGIPVKAAIPFLGIRLSFDGKWTPHVEEAIRKARVEIESFRRLISTEGCVRITPKAREVVRAHVAASLGYGIECWGDRLSLKVVKRRLNALHNRLEKIMLGVPISGNPDLVTLLSDAKLTIYQRLCARYGSWKLQNGYDIGKWWRKVVGVAYPEPVEIWRSDRYSRGLDSASYHLGNGLEVFEGSLRPGTTQFEGNPTVIFSD</sequence>
<dbReference type="AlphaFoldDB" id="A0A7J6KJI0"/>
<protein>
    <submittedName>
        <fullName evidence="1">Uncharacterized protein</fullName>
    </submittedName>
</protein>
<comment type="caution">
    <text evidence="1">The sequence shown here is derived from an EMBL/GenBank/DDBJ whole genome shotgun (WGS) entry which is preliminary data.</text>
</comment>
<feature type="non-terminal residue" evidence="1">
    <location>
        <position position="222"/>
    </location>
</feature>
<evidence type="ECO:0000313" key="2">
    <source>
        <dbReference type="Proteomes" id="UP000591131"/>
    </source>
</evidence>
<dbReference type="OrthoDB" id="8063979at2759"/>
<feature type="non-terminal residue" evidence="1">
    <location>
        <position position="1"/>
    </location>
</feature>
<gene>
    <name evidence="1" type="ORF">FOL47_004820</name>
</gene>
<name>A0A7J6KJI0_PERCH</name>
<organism evidence="1 2">
    <name type="scientific">Perkinsus chesapeaki</name>
    <name type="common">Clam parasite</name>
    <name type="synonym">Perkinsus andrewsi</name>
    <dbReference type="NCBI Taxonomy" id="330153"/>
    <lineage>
        <taxon>Eukaryota</taxon>
        <taxon>Sar</taxon>
        <taxon>Alveolata</taxon>
        <taxon>Perkinsozoa</taxon>
        <taxon>Perkinsea</taxon>
        <taxon>Perkinsida</taxon>
        <taxon>Perkinsidae</taxon>
        <taxon>Perkinsus</taxon>
    </lineage>
</organism>
<dbReference type="EMBL" id="JAAPAO010002720">
    <property type="protein sequence ID" value="KAF4647288.1"/>
    <property type="molecule type" value="Genomic_DNA"/>
</dbReference>
<evidence type="ECO:0000313" key="1">
    <source>
        <dbReference type="EMBL" id="KAF4647288.1"/>
    </source>
</evidence>
<proteinExistence type="predicted"/>
<accession>A0A7J6KJI0</accession>
<dbReference type="Proteomes" id="UP000591131">
    <property type="component" value="Unassembled WGS sequence"/>
</dbReference>
<reference evidence="1 2" key="1">
    <citation type="submission" date="2020-04" db="EMBL/GenBank/DDBJ databases">
        <title>Perkinsus chesapeaki whole genome sequence.</title>
        <authorList>
            <person name="Bogema D.R."/>
        </authorList>
    </citation>
    <scope>NUCLEOTIDE SEQUENCE [LARGE SCALE GENOMIC DNA]</scope>
    <source>
        <strain evidence="1">ATCC PRA-425</strain>
    </source>
</reference>